<dbReference type="OrthoDB" id="9802795at2"/>
<evidence type="ECO:0000256" key="4">
    <source>
        <dbReference type="ARBA" id="ARBA00022839"/>
    </source>
</evidence>
<name>A0A1M6D967_9FIRM</name>
<evidence type="ECO:0000256" key="1">
    <source>
        <dbReference type="ARBA" id="ARBA00022490"/>
    </source>
</evidence>
<accession>A0A1M6D967</accession>
<evidence type="ECO:0000313" key="10">
    <source>
        <dbReference type="Proteomes" id="UP000184052"/>
    </source>
</evidence>
<comment type="catalytic activity">
    <reaction evidence="5 6">
        <text>Exonucleolytic cleavage in either 5'- to 3'- or 3'- to 5'-direction to yield nucleoside 5'-phosphates.</text>
        <dbReference type="EC" id="3.1.11.6"/>
    </reaction>
</comment>
<evidence type="ECO:0000256" key="2">
    <source>
        <dbReference type="ARBA" id="ARBA00022722"/>
    </source>
</evidence>
<dbReference type="Pfam" id="PF13742">
    <property type="entry name" value="tRNA_anti_2"/>
    <property type="match status" value="1"/>
</dbReference>
<keyword evidence="1 5" id="KW-0963">Cytoplasm</keyword>
<evidence type="ECO:0000256" key="3">
    <source>
        <dbReference type="ARBA" id="ARBA00022801"/>
    </source>
</evidence>
<comment type="subcellular location">
    <subcellularLocation>
        <location evidence="5 6">Cytoplasm</location>
    </subcellularLocation>
</comment>
<sequence>MKLKPLKVSELNAYIRKILYSNPILSNVIVTGDVRDYRESKNGFKFFSLADEDSIINCVSFHKSLALKEGTRIVLKGKVEAYDKRSTYQIIVSEVVEEAKSEESLFLSELKKKLEKMGYFDMEHKKTIPECPKRIGVITSLEGAAVEDIKRVFRECSVGLDVFFYNSFVQGRSAVFNIVSGIKHFNSRKKCDVIIIARGGGSKVDLDTFNDEIIGASIYKSETPIVTGIGHGSDMTIADLIADKETQTPTAAAEYVMRKYKLMVHNLPYMLENLNSRACDYIDRRKYYVNSLGQRLDFIDGRRIFDRKYDIIKMKKGDISRCFTKYISDKNSILNEMHIKLRENNMAEIFNKGFVLLKDSDNKIVRNISDIKKDDIVVIENLNEFAKAKILDSGVKDNE</sequence>
<dbReference type="InterPro" id="IPR025824">
    <property type="entry name" value="OB-fold_nuc-bd_dom"/>
</dbReference>
<dbReference type="EC" id="3.1.11.6" evidence="5"/>
<dbReference type="GO" id="GO:0003676">
    <property type="term" value="F:nucleic acid binding"/>
    <property type="evidence" value="ECO:0007669"/>
    <property type="project" value="InterPro"/>
</dbReference>
<dbReference type="Pfam" id="PF02601">
    <property type="entry name" value="Exonuc_VII_L"/>
    <property type="match status" value="1"/>
</dbReference>
<keyword evidence="3 5" id="KW-0378">Hydrolase</keyword>
<dbReference type="PANTHER" id="PTHR30008:SF0">
    <property type="entry name" value="EXODEOXYRIBONUCLEASE 7 LARGE SUBUNIT"/>
    <property type="match status" value="1"/>
</dbReference>
<comment type="similarity">
    <text evidence="5 6">Belongs to the XseA family.</text>
</comment>
<evidence type="ECO:0000256" key="5">
    <source>
        <dbReference type="HAMAP-Rule" id="MF_00378"/>
    </source>
</evidence>
<dbReference type="EMBL" id="FQZL01000006">
    <property type="protein sequence ID" value="SHI69709.1"/>
    <property type="molecule type" value="Genomic_DNA"/>
</dbReference>
<evidence type="ECO:0000256" key="6">
    <source>
        <dbReference type="RuleBase" id="RU004355"/>
    </source>
</evidence>
<feature type="domain" description="Exonuclease VII large subunit C-terminal" evidence="7">
    <location>
        <begin position="119"/>
        <end position="297"/>
    </location>
</feature>
<dbReference type="AlphaFoldDB" id="A0A1M6D967"/>
<evidence type="ECO:0000259" key="7">
    <source>
        <dbReference type="Pfam" id="PF02601"/>
    </source>
</evidence>
<dbReference type="GO" id="GO:0006308">
    <property type="term" value="P:DNA catabolic process"/>
    <property type="evidence" value="ECO:0007669"/>
    <property type="project" value="UniProtKB-UniRule"/>
</dbReference>
<dbReference type="GO" id="GO:0009318">
    <property type="term" value="C:exodeoxyribonuclease VII complex"/>
    <property type="evidence" value="ECO:0007669"/>
    <property type="project" value="UniProtKB-UniRule"/>
</dbReference>
<comment type="subunit">
    <text evidence="5">Heterooligomer composed of large and small subunits.</text>
</comment>
<keyword evidence="4 5" id="KW-0269">Exonuclease</keyword>
<protein>
    <recommendedName>
        <fullName evidence="5">Exodeoxyribonuclease 7 large subunit</fullName>
        <ecNumber evidence="5">3.1.11.6</ecNumber>
    </recommendedName>
    <alternativeName>
        <fullName evidence="5">Exodeoxyribonuclease VII large subunit</fullName>
        <shortName evidence="5">Exonuclease VII large subunit</shortName>
    </alternativeName>
</protein>
<organism evidence="9 10">
    <name type="scientific">Dethiosulfatibacter aminovorans DSM 17477</name>
    <dbReference type="NCBI Taxonomy" id="1121476"/>
    <lineage>
        <taxon>Bacteria</taxon>
        <taxon>Bacillati</taxon>
        <taxon>Bacillota</taxon>
        <taxon>Tissierellia</taxon>
        <taxon>Dethiosulfatibacter</taxon>
    </lineage>
</organism>
<proteinExistence type="inferred from homology"/>
<keyword evidence="10" id="KW-1185">Reference proteome</keyword>
<comment type="function">
    <text evidence="5">Bidirectionally degrades single-stranded DNA into large acid-insoluble oligonucleotides, which are then degraded further into small acid-soluble oligonucleotides.</text>
</comment>
<feature type="domain" description="OB-fold nucleic acid binding" evidence="8">
    <location>
        <begin position="6"/>
        <end position="95"/>
    </location>
</feature>
<gene>
    <name evidence="5" type="primary">xseA</name>
    <name evidence="9" type="ORF">SAMN02745751_00825</name>
</gene>
<dbReference type="HAMAP" id="MF_00378">
    <property type="entry name" value="Exonuc_7_L"/>
    <property type="match status" value="1"/>
</dbReference>
<dbReference type="Proteomes" id="UP000184052">
    <property type="component" value="Unassembled WGS sequence"/>
</dbReference>
<dbReference type="CDD" id="cd04489">
    <property type="entry name" value="ExoVII_LU_OBF"/>
    <property type="match status" value="1"/>
</dbReference>
<dbReference type="STRING" id="1121476.SAMN02745751_00825"/>
<evidence type="ECO:0000313" key="9">
    <source>
        <dbReference type="EMBL" id="SHI69709.1"/>
    </source>
</evidence>
<dbReference type="RefSeq" id="WP_073047595.1">
    <property type="nucleotide sequence ID" value="NZ_FQZL01000006.1"/>
</dbReference>
<dbReference type="GO" id="GO:0008855">
    <property type="term" value="F:exodeoxyribonuclease VII activity"/>
    <property type="evidence" value="ECO:0007669"/>
    <property type="project" value="UniProtKB-UniRule"/>
</dbReference>
<dbReference type="PANTHER" id="PTHR30008">
    <property type="entry name" value="EXODEOXYRIBONUCLEASE 7 LARGE SUBUNIT"/>
    <property type="match status" value="1"/>
</dbReference>
<keyword evidence="2 5" id="KW-0540">Nuclease</keyword>
<dbReference type="NCBIfam" id="TIGR00237">
    <property type="entry name" value="xseA"/>
    <property type="match status" value="1"/>
</dbReference>
<dbReference type="InterPro" id="IPR020579">
    <property type="entry name" value="Exonuc_VII_lsu_C"/>
</dbReference>
<reference evidence="9 10" key="1">
    <citation type="submission" date="2016-11" db="EMBL/GenBank/DDBJ databases">
        <authorList>
            <person name="Jaros S."/>
            <person name="Januszkiewicz K."/>
            <person name="Wedrychowicz H."/>
        </authorList>
    </citation>
    <scope>NUCLEOTIDE SEQUENCE [LARGE SCALE GENOMIC DNA]</scope>
    <source>
        <strain evidence="9 10">DSM 17477</strain>
    </source>
</reference>
<dbReference type="InterPro" id="IPR003753">
    <property type="entry name" value="Exonuc_VII_L"/>
</dbReference>
<evidence type="ECO:0000259" key="8">
    <source>
        <dbReference type="Pfam" id="PF13742"/>
    </source>
</evidence>
<dbReference type="GO" id="GO:0005737">
    <property type="term" value="C:cytoplasm"/>
    <property type="evidence" value="ECO:0007669"/>
    <property type="project" value="UniProtKB-SubCell"/>
</dbReference>